<keyword evidence="7" id="KW-1185">Reference proteome</keyword>
<proteinExistence type="predicted"/>
<evidence type="ECO:0000313" key="7">
    <source>
        <dbReference type="Proteomes" id="UP000287823"/>
    </source>
</evidence>
<dbReference type="InterPro" id="IPR003510">
    <property type="entry name" value="Fumarate_red_C"/>
</dbReference>
<dbReference type="EMBL" id="PIPO01000004">
    <property type="protein sequence ID" value="RUO32407.1"/>
    <property type="molecule type" value="Genomic_DNA"/>
</dbReference>
<feature type="transmembrane region" description="Helical" evidence="5">
    <location>
        <begin position="21"/>
        <end position="43"/>
    </location>
</feature>
<feature type="transmembrane region" description="Helical" evidence="5">
    <location>
        <begin position="105"/>
        <end position="125"/>
    </location>
</feature>
<protein>
    <submittedName>
        <fullName evidence="6">Fumarate reductase subunit C</fullName>
    </submittedName>
</protein>
<dbReference type="AlphaFoldDB" id="A0A432WFC6"/>
<keyword evidence="3 5" id="KW-1133">Transmembrane helix</keyword>
<dbReference type="GO" id="GO:0016020">
    <property type="term" value="C:membrane"/>
    <property type="evidence" value="ECO:0007669"/>
    <property type="project" value="InterPro"/>
</dbReference>
<dbReference type="Proteomes" id="UP000287823">
    <property type="component" value="Unassembled WGS sequence"/>
</dbReference>
<accession>A0A432WFC6</accession>
<dbReference type="SUPFAM" id="SSF81343">
    <property type="entry name" value="Fumarate reductase respiratory complex transmembrane subunits"/>
    <property type="match status" value="1"/>
</dbReference>
<dbReference type="Pfam" id="PF02300">
    <property type="entry name" value="Fumarate_red_C"/>
    <property type="match status" value="1"/>
</dbReference>
<keyword evidence="1" id="KW-1003">Cell membrane</keyword>
<evidence type="ECO:0000256" key="2">
    <source>
        <dbReference type="ARBA" id="ARBA00022692"/>
    </source>
</evidence>
<dbReference type="Gene3D" id="1.20.1300.10">
    <property type="entry name" value="Fumarate reductase/succinate dehydrogenase, transmembrane subunit"/>
    <property type="match status" value="1"/>
</dbReference>
<evidence type="ECO:0000256" key="5">
    <source>
        <dbReference type="SAM" id="Phobius"/>
    </source>
</evidence>
<evidence type="ECO:0000256" key="1">
    <source>
        <dbReference type="ARBA" id="ARBA00022475"/>
    </source>
</evidence>
<reference evidence="6 7" key="1">
    <citation type="journal article" date="2011" name="Front. Microbiol.">
        <title>Genomic signatures of strain selection and enhancement in Bacillus atrophaeus var. globigii, a historical biowarfare simulant.</title>
        <authorList>
            <person name="Gibbons H.S."/>
            <person name="Broomall S.M."/>
            <person name="McNew L.A."/>
            <person name="Daligault H."/>
            <person name="Chapman C."/>
            <person name="Bruce D."/>
            <person name="Karavis M."/>
            <person name="Krepps M."/>
            <person name="McGregor P.A."/>
            <person name="Hong C."/>
            <person name="Park K.H."/>
            <person name="Akmal A."/>
            <person name="Feldman A."/>
            <person name="Lin J.S."/>
            <person name="Chang W.E."/>
            <person name="Higgs B.W."/>
            <person name="Demirev P."/>
            <person name="Lindquist J."/>
            <person name="Liem A."/>
            <person name="Fochler E."/>
            <person name="Read T.D."/>
            <person name="Tapia R."/>
            <person name="Johnson S."/>
            <person name="Bishop-Lilly K.A."/>
            <person name="Detter C."/>
            <person name="Han C."/>
            <person name="Sozhamannan S."/>
            <person name="Rosenzweig C.N."/>
            <person name="Skowronski E.W."/>
        </authorList>
    </citation>
    <scope>NUCLEOTIDE SEQUENCE [LARGE SCALE GENOMIC DNA]</scope>
    <source>
        <strain evidence="6 7">Y4G10-17</strain>
    </source>
</reference>
<organism evidence="6 7">
    <name type="scientific">Aliidiomarina soli</name>
    <dbReference type="NCBI Taxonomy" id="1928574"/>
    <lineage>
        <taxon>Bacteria</taxon>
        <taxon>Pseudomonadati</taxon>
        <taxon>Pseudomonadota</taxon>
        <taxon>Gammaproteobacteria</taxon>
        <taxon>Alteromonadales</taxon>
        <taxon>Idiomarinaceae</taxon>
        <taxon>Aliidiomarina</taxon>
    </lineage>
</organism>
<evidence type="ECO:0000256" key="3">
    <source>
        <dbReference type="ARBA" id="ARBA00022989"/>
    </source>
</evidence>
<feature type="transmembrane region" description="Helical" evidence="5">
    <location>
        <begin position="63"/>
        <end position="85"/>
    </location>
</feature>
<gene>
    <name evidence="6" type="ORF">CWE14_09670</name>
</gene>
<keyword evidence="2 5" id="KW-0812">Transmembrane</keyword>
<sequence length="128" mass="14738">MSYKPQLTGSWWLKHRFFKAYMLREATVIPLAFLLCSLVAGAFSLQDPERFQHWQAFMSNPLVILVHTLALTASLYHAATFFVLFPRVMPIRVGNYQLPARYLVLAQWGAVWLIVALFIWLFAFGGQS</sequence>
<dbReference type="PIRSF" id="PIRSF000180">
    <property type="entry name" value="FrdC"/>
    <property type="match status" value="1"/>
</dbReference>
<evidence type="ECO:0000256" key="4">
    <source>
        <dbReference type="ARBA" id="ARBA00023136"/>
    </source>
</evidence>
<evidence type="ECO:0000313" key="6">
    <source>
        <dbReference type="EMBL" id="RUO32407.1"/>
    </source>
</evidence>
<dbReference type="RefSeq" id="WP_126799187.1">
    <property type="nucleotide sequence ID" value="NZ_PIPO01000004.1"/>
</dbReference>
<comment type="caution">
    <text evidence="6">The sequence shown here is derived from an EMBL/GenBank/DDBJ whole genome shotgun (WGS) entry which is preliminary data.</text>
</comment>
<name>A0A432WFC6_9GAMM</name>
<keyword evidence="4 5" id="KW-0472">Membrane</keyword>
<dbReference type="InterPro" id="IPR034804">
    <property type="entry name" value="SQR/QFR_C/D"/>
</dbReference>